<dbReference type="InterPro" id="IPR004468">
    <property type="entry name" value="CTP_synthase"/>
</dbReference>
<dbReference type="Gene3D" id="3.40.50.880">
    <property type="match status" value="1"/>
</dbReference>
<dbReference type="CDD" id="cd03113">
    <property type="entry name" value="CTPS_N"/>
    <property type="match status" value="1"/>
</dbReference>
<feature type="active site" description="Nucleophile; for glutamine hydrolysis" evidence="12">
    <location>
        <position position="380"/>
    </location>
</feature>
<evidence type="ECO:0000256" key="1">
    <source>
        <dbReference type="ARBA" id="ARBA00005171"/>
    </source>
</evidence>
<keyword evidence="16" id="KW-1185">Reference proteome</keyword>
<proteinExistence type="inferred from homology"/>
<dbReference type="GO" id="GO:0019856">
    <property type="term" value="P:pyrimidine nucleobase biosynthetic process"/>
    <property type="evidence" value="ECO:0007669"/>
    <property type="project" value="TreeGrafter"/>
</dbReference>
<feature type="binding site" evidence="12">
    <location>
        <position position="222"/>
    </location>
    <ligand>
        <name>UTP</name>
        <dbReference type="ChEBI" id="CHEBI:46398"/>
    </ligand>
</feature>
<evidence type="ECO:0000256" key="6">
    <source>
        <dbReference type="ARBA" id="ARBA00022840"/>
    </source>
</evidence>
<evidence type="ECO:0000256" key="9">
    <source>
        <dbReference type="ARBA" id="ARBA00022975"/>
    </source>
</evidence>
<feature type="domain" description="Glutamine amidotransferase" evidence="13">
    <location>
        <begin position="301"/>
        <end position="532"/>
    </location>
</feature>
<comment type="catalytic activity">
    <reaction evidence="10 12">
        <text>UTP + L-glutamine + ATP + H2O = CTP + L-glutamate + ADP + phosphate + 2 H(+)</text>
        <dbReference type="Rhea" id="RHEA:26426"/>
        <dbReference type="ChEBI" id="CHEBI:15377"/>
        <dbReference type="ChEBI" id="CHEBI:15378"/>
        <dbReference type="ChEBI" id="CHEBI:29985"/>
        <dbReference type="ChEBI" id="CHEBI:30616"/>
        <dbReference type="ChEBI" id="CHEBI:37563"/>
        <dbReference type="ChEBI" id="CHEBI:43474"/>
        <dbReference type="ChEBI" id="CHEBI:46398"/>
        <dbReference type="ChEBI" id="CHEBI:58359"/>
        <dbReference type="ChEBI" id="CHEBI:456216"/>
        <dbReference type="EC" id="6.3.4.2"/>
    </reaction>
</comment>
<feature type="region of interest" description="Amidoligase domain" evidence="12">
    <location>
        <begin position="1"/>
        <end position="265"/>
    </location>
</feature>
<evidence type="ECO:0000256" key="8">
    <source>
        <dbReference type="ARBA" id="ARBA00022962"/>
    </source>
</evidence>
<evidence type="ECO:0000256" key="10">
    <source>
        <dbReference type="ARBA" id="ARBA00047781"/>
    </source>
</evidence>
<reference evidence="15 16" key="1">
    <citation type="submission" date="2019-03" db="EMBL/GenBank/DDBJ databases">
        <title>Genomic Encyclopedia of Type Strains, Phase IV (KMG-IV): sequencing the most valuable type-strain genomes for metagenomic binning, comparative biology and taxonomic classification.</title>
        <authorList>
            <person name="Goeker M."/>
        </authorList>
    </citation>
    <scope>NUCLEOTIDE SEQUENCE [LARGE SCALE GENOMIC DNA]</scope>
    <source>
        <strain evidence="15 16">DSM 9035</strain>
    </source>
</reference>
<dbReference type="FunFam" id="3.40.50.300:FF:000009">
    <property type="entry name" value="CTP synthase"/>
    <property type="match status" value="1"/>
</dbReference>
<keyword evidence="6 12" id="KW-0067">ATP-binding</keyword>
<evidence type="ECO:0000256" key="2">
    <source>
        <dbReference type="ARBA" id="ARBA00007533"/>
    </source>
</evidence>
<evidence type="ECO:0000259" key="14">
    <source>
        <dbReference type="Pfam" id="PF06418"/>
    </source>
</evidence>
<dbReference type="InterPro" id="IPR017926">
    <property type="entry name" value="GATASE"/>
</dbReference>
<comment type="miscellaneous">
    <text evidence="12">CTPSs have evolved a hybrid strategy for distinguishing between UTP and CTP. The overlapping regions of the product feedback inhibitory and substrate sites recognize a common feature in both compounds, the triphosphate moiety. To differentiate isosteric substrate and product pyrimidine rings, an additional pocket far from the expected kinase/ligase catalytic site, specifically recognizes the cytosine and ribose portions of the product inhibitor.</text>
</comment>
<dbReference type="RefSeq" id="WP_132031450.1">
    <property type="nucleotide sequence ID" value="NZ_SMAI01000006.1"/>
</dbReference>
<feature type="binding site" evidence="12">
    <location>
        <position position="222"/>
    </location>
    <ligand>
        <name>CTP</name>
        <dbReference type="ChEBI" id="CHEBI:37563"/>
        <note>allosteric inhibitor</note>
    </ligand>
</feature>
<dbReference type="PANTHER" id="PTHR11550">
    <property type="entry name" value="CTP SYNTHASE"/>
    <property type="match status" value="1"/>
</dbReference>
<feature type="binding site" evidence="12">
    <location>
        <begin position="381"/>
        <end position="384"/>
    </location>
    <ligand>
        <name>L-glutamine</name>
        <dbReference type="ChEBI" id="CHEBI:58359"/>
    </ligand>
</feature>
<feature type="binding site" evidence="12">
    <location>
        <begin position="186"/>
        <end position="191"/>
    </location>
    <ligand>
        <name>UTP</name>
        <dbReference type="ChEBI" id="CHEBI:46398"/>
    </ligand>
</feature>
<dbReference type="PROSITE" id="PS51273">
    <property type="entry name" value="GATASE_TYPE_1"/>
    <property type="match status" value="1"/>
</dbReference>
<feature type="binding site" evidence="12">
    <location>
        <position position="404"/>
    </location>
    <ligand>
        <name>L-glutamine</name>
        <dbReference type="ChEBI" id="CHEBI:58359"/>
    </ligand>
</feature>
<dbReference type="NCBIfam" id="NF003792">
    <property type="entry name" value="PRK05380.1"/>
    <property type="match status" value="1"/>
</dbReference>
<feature type="binding site" evidence="12">
    <location>
        <begin position="186"/>
        <end position="191"/>
    </location>
    <ligand>
        <name>CTP</name>
        <dbReference type="ChEBI" id="CHEBI:37563"/>
        <note>allosteric inhibitor</note>
    </ligand>
</feature>
<dbReference type="GO" id="GO:0044210">
    <property type="term" value="P:'de novo' CTP biosynthetic process"/>
    <property type="evidence" value="ECO:0007669"/>
    <property type="project" value="UniProtKB-UniRule"/>
</dbReference>
<dbReference type="GO" id="GO:0046872">
    <property type="term" value="F:metal ion binding"/>
    <property type="evidence" value="ECO:0007669"/>
    <property type="project" value="UniProtKB-KW"/>
</dbReference>
<evidence type="ECO:0000256" key="12">
    <source>
        <dbReference type="HAMAP-Rule" id="MF_01227"/>
    </source>
</evidence>
<comment type="function">
    <text evidence="11 12">Catalyzes the ATP-dependent amination of UTP to CTP with either L-glutamine or ammonia as the source of nitrogen. Regulates intracellular CTP levels through interactions with the four ribonucleotide triphosphates.</text>
</comment>
<protein>
    <recommendedName>
        <fullName evidence="12">CTP synthase</fullName>
        <ecNumber evidence="12">6.3.4.2</ecNumber>
    </recommendedName>
    <alternativeName>
        <fullName evidence="12">Cytidine 5'-triphosphate synthase</fullName>
    </alternativeName>
    <alternativeName>
        <fullName evidence="12">Cytidine triphosphate synthetase</fullName>
        <shortName evidence="12">CTP synthetase</shortName>
        <shortName evidence="12">CTPS</shortName>
    </alternativeName>
    <alternativeName>
        <fullName evidence="12">UTP--ammonia ligase</fullName>
    </alternativeName>
</protein>
<dbReference type="Pfam" id="PF00117">
    <property type="entry name" value="GATase"/>
    <property type="match status" value="1"/>
</dbReference>
<dbReference type="GO" id="GO:0005524">
    <property type="term" value="F:ATP binding"/>
    <property type="evidence" value="ECO:0007669"/>
    <property type="project" value="UniProtKB-KW"/>
</dbReference>
<dbReference type="GO" id="GO:0003883">
    <property type="term" value="F:CTP synthase activity"/>
    <property type="evidence" value="ECO:0007669"/>
    <property type="project" value="UniProtKB-UniRule"/>
</dbReference>
<feature type="binding site" evidence="12">
    <location>
        <position position="139"/>
    </location>
    <ligand>
        <name>Mg(2+)</name>
        <dbReference type="ChEBI" id="CHEBI:18420"/>
    </ligand>
</feature>
<dbReference type="InterPro" id="IPR017456">
    <property type="entry name" value="CTP_synthase_N"/>
</dbReference>
<dbReference type="EC" id="6.3.4.2" evidence="12"/>
<keyword evidence="9 12" id="KW-0665">Pyrimidine biosynthesis</keyword>
<dbReference type="UniPathway" id="UPA00159">
    <property type="reaction ID" value="UER00277"/>
</dbReference>
<dbReference type="GO" id="GO:0097268">
    <property type="term" value="C:cytoophidium"/>
    <property type="evidence" value="ECO:0007669"/>
    <property type="project" value="UniProtKB-ARBA"/>
</dbReference>
<comment type="activity regulation">
    <text evidence="12">Allosterically activated by GTP, when glutamine is the substrate; GTP has no effect on the reaction when ammonia is the substrate. The allosteric effector GTP functions by stabilizing the protein conformation that binds the tetrahedral intermediate(s) formed during glutamine hydrolysis. Inhibited by the product CTP, via allosteric rather than competitive inhibition.</text>
</comment>
<organism evidence="15 16">
    <name type="scientific">Aquabacter spiritensis</name>
    <dbReference type="NCBI Taxonomy" id="933073"/>
    <lineage>
        <taxon>Bacteria</taxon>
        <taxon>Pseudomonadati</taxon>
        <taxon>Pseudomonadota</taxon>
        <taxon>Alphaproteobacteria</taxon>
        <taxon>Hyphomicrobiales</taxon>
        <taxon>Xanthobacteraceae</taxon>
        <taxon>Aquabacter</taxon>
    </lineage>
</organism>
<feature type="active site" evidence="12">
    <location>
        <position position="516"/>
    </location>
</feature>
<feature type="binding site" evidence="12">
    <location>
        <position position="13"/>
    </location>
    <ligand>
        <name>UTP</name>
        <dbReference type="ChEBI" id="CHEBI:46398"/>
    </ligand>
</feature>
<comment type="similarity">
    <text evidence="2 12">Belongs to the CTP synthase family.</text>
</comment>
<keyword evidence="8 12" id="KW-0315">Glutamine amidotransferase</keyword>
<gene>
    <name evidence="12" type="primary">pyrG</name>
    <name evidence="15" type="ORF">EDC64_106109</name>
</gene>
<dbReference type="OrthoDB" id="9801107at2"/>
<dbReference type="InterPro" id="IPR033828">
    <property type="entry name" value="GATase1_CTP_Synthase"/>
</dbReference>
<dbReference type="SUPFAM" id="SSF52540">
    <property type="entry name" value="P-loop containing nucleoside triphosphate hydrolases"/>
    <property type="match status" value="1"/>
</dbReference>
<evidence type="ECO:0000256" key="3">
    <source>
        <dbReference type="ARBA" id="ARBA00022598"/>
    </source>
</evidence>
<dbReference type="EMBL" id="SMAI01000006">
    <property type="protein sequence ID" value="TCT04677.1"/>
    <property type="molecule type" value="Genomic_DNA"/>
</dbReference>
<dbReference type="GO" id="GO:0005829">
    <property type="term" value="C:cytosol"/>
    <property type="evidence" value="ECO:0007669"/>
    <property type="project" value="TreeGrafter"/>
</dbReference>
<dbReference type="NCBIfam" id="TIGR00337">
    <property type="entry name" value="PyrG"/>
    <property type="match status" value="1"/>
</dbReference>
<feature type="binding site" evidence="12">
    <location>
        <begin position="238"/>
        <end position="240"/>
    </location>
    <ligand>
        <name>ATP</name>
        <dbReference type="ChEBI" id="CHEBI:30616"/>
    </ligand>
</feature>
<feature type="binding site" evidence="12">
    <location>
        <position position="54"/>
    </location>
    <ligand>
        <name>L-glutamine</name>
        <dbReference type="ChEBI" id="CHEBI:58359"/>
    </ligand>
</feature>
<keyword evidence="5 12" id="KW-0547">Nucleotide-binding</keyword>
<feature type="domain" description="CTP synthase N-terminal" evidence="14">
    <location>
        <begin position="3"/>
        <end position="264"/>
    </location>
</feature>
<feature type="binding site" evidence="12">
    <location>
        <begin position="146"/>
        <end position="148"/>
    </location>
    <ligand>
        <name>CTP</name>
        <dbReference type="ChEBI" id="CHEBI:37563"/>
        <note>allosteric inhibitor</note>
    </ligand>
</feature>
<comment type="subunit">
    <text evidence="12">Homotetramer.</text>
</comment>
<feature type="binding site" evidence="12">
    <location>
        <position position="71"/>
    </location>
    <ligand>
        <name>Mg(2+)</name>
        <dbReference type="ChEBI" id="CHEBI:18420"/>
    </ligand>
</feature>
<evidence type="ECO:0000256" key="5">
    <source>
        <dbReference type="ARBA" id="ARBA00022741"/>
    </source>
</evidence>
<evidence type="ECO:0000313" key="16">
    <source>
        <dbReference type="Proteomes" id="UP000294664"/>
    </source>
</evidence>
<keyword evidence="3 12" id="KW-0436">Ligase</keyword>
<evidence type="ECO:0000313" key="15">
    <source>
        <dbReference type="EMBL" id="TCT04677.1"/>
    </source>
</evidence>
<dbReference type="SUPFAM" id="SSF52317">
    <property type="entry name" value="Class I glutamine amidotransferase-like"/>
    <property type="match status" value="1"/>
</dbReference>
<dbReference type="InterPro" id="IPR027417">
    <property type="entry name" value="P-loop_NTPase"/>
</dbReference>
<feature type="binding site" evidence="12">
    <location>
        <position position="353"/>
    </location>
    <ligand>
        <name>L-glutamine</name>
        <dbReference type="ChEBI" id="CHEBI:58359"/>
    </ligand>
</feature>
<feature type="active site" evidence="12">
    <location>
        <position position="514"/>
    </location>
</feature>
<dbReference type="FunFam" id="3.40.50.880:FF:000002">
    <property type="entry name" value="CTP synthase"/>
    <property type="match status" value="1"/>
</dbReference>
<evidence type="ECO:0000259" key="13">
    <source>
        <dbReference type="Pfam" id="PF00117"/>
    </source>
</evidence>
<comment type="catalytic activity">
    <reaction evidence="12">
        <text>UTP + NH4(+) + ATP = CTP + ADP + phosphate + 2 H(+)</text>
        <dbReference type="Rhea" id="RHEA:16597"/>
        <dbReference type="ChEBI" id="CHEBI:15378"/>
        <dbReference type="ChEBI" id="CHEBI:28938"/>
        <dbReference type="ChEBI" id="CHEBI:30616"/>
        <dbReference type="ChEBI" id="CHEBI:37563"/>
        <dbReference type="ChEBI" id="CHEBI:43474"/>
        <dbReference type="ChEBI" id="CHEBI:46398"/>
        <dbReference type="ChEBI" id="CHEBI:456216"/>
    </reaction>
</comment>
<comment type="caution">
    <text evidence="15">The sequence shown here is derived from an EMBL/GenBank/DDBJ whole genome shotgun (WGS) entry which is preliminary data.</text>
</comment>
<dbReference type="AlphaFoldDB" id="A0A4R3M0Q3"/>
<feature type="binding site" evidence="12">
    <location>
        <position position="13"/>
    </location>
    <ligand>
        <name>CTP</name>
        <dbReference type="ChEBI" id="CHEBI:37563"/>
        <note>allosteric inhibitor</note>
    </ligand>
</feature>
<dbReference type="CDD" id="cd01746">
    <property type="entry name" value="GATase1_CTP_Synthase"/>
    <property type="match status" value="1"/>
</dbReference>
<dbReference type="GO" id="GO:0042802">
    <property type="term" value="F:identical protein binding"/>
    <property type="evidence" value="ECO:0007669"/>
    <property type="project" value="TreeGrafter"/>
</dbReference>
<dbReference type="PANTHER" id="PTHR11550:SF0">
    <property type="entry name" value="CTP SYNTHASE-RELATED"/>
    <property type="match status" value="1"/>
</dbReference>
<dbReference type="Gene3D" id="3.40.50.300">
    <property type="entry name" value="P-loop containing nucleotide triphosphate hydrolases"/>
    <property type="match status" value="1"/>
</dbReference>
<evidence type="ECO:0000256" key="11">
    <source>
        <dbReference type="ARBA" id="ARBA00059148"/>
    </source>
</evidence>
<keyword evidence="4 12" id="KW-0479">Metal-binding</keyword>
<comment type="pathway">
    <text evidence="1 12">Pyrimidine metabolism; CTP biosynthesis via de novo pathway; CTP from UDP: step 2/2.</text>
</comment>
<accession>A0A4R3M0Q3</accession>
<dbReference type="Proteomes" id="UP000294664">
    <property type="component" value="Unassembled WGS sequence"/>
</dbReference>
<keyword evidence="7 12" id="KW-0460">Magnesium</keyword>
<dbReference type="InterPro" id="IPR029062">
    <property type="entry name" value="Class_I_gatase-like"/>
</dbReference>
<dbReference type="Pfam" id="PF06418">
    <property type="entry name" value="CTP_synth_N"/>
    <property type="match status" value="1"/>
</dbReference>
<dbReference type="HAMAP" id="MF_01227">
    <property type="entry name" value="PyrG"/>
    <property type="match status" value="1"/>
</dbReference>
<comment type="catalytic activity">
    <reaction evidence="12">
        <text>L-glutamine + H2O = L-glutamate + NH4(+)</text>
        <dbReference type="Rhea" id="RHEA:15889"/>
        <dbReference type="ChEBI" id="CHEBI:15377"/>
        <dbReference type="ChEBI" id="CHEBI:28938"/>
        <dbReference type="ChEBI" id="CHEBI:29985"/>
        <dbReference type="ChEBI" id="CHEBI:58359"/>
    </reaction>
</comment>
<feature type="binding site" evidence="12">
    <location>
        <position position="71"/>
    </location>
    <ligand>
        <name>ATP</name>
        <dbReference type="ChEBI" id="CHEBI:30616"/>
    </ligand>
</feature>
<feature type="binding site" evidence="12">
    <location>
        <begin position="14"/>
        <end position="19"/>
    </location>
    <ligand>
        <name>ATP</name>
        <dbReference type="ChEBI" id="CHEBI:30616"/>
    </ligand>
</feature>
<name>A0A4R3M0Q3_9HYPH</name>
<evidence type="ECO:0000256" key="7">
    <source>
        <dbReference type="ARBA" id="ARBA00022842"/>
    </source>
</evidence>
<dbReference type="GO" id="GO:0004359">
    <property type="term" value="F:glutaminase activity"/>
    <property type="evidence" value="ECO:0007669"/>
    <property type="project" value="RHEA"/>
</dbReference>
<evidence type="ECO:0000256" key="4">
    <source>
        <dbReference type="ARBA" id="ARBA00022723"/>
    </source>
</evidence>
<feature type="binding site" evidence="12">
    <location>
        <position position="469"/>
    </location>
    <ligand>
        <name>L-glutamine</name>
        <dbReference type="ChEBI" id="CHEBI:58359"/>
    </ligand>
</feature>
<sequence>MARYLFITGGVVSSLGKGLASAALGALLQARGYTVRLRKLDPYLNVDPGTMSPYQHGEVFVTDDGAETDLDLGHYERFTGRPATRRDNVTTGQIYQDILNKERRGDYLGATVQVIPHVTNAIKDFVLEGNEGFDFVLVEVGGTVGDIEGLPFFEATRQLKNDLPRGHAIFIHLTLLPFIPSAGELKTKPTQHSVKELRSIGIQPDILLCRTDREIPREERRKLALFCNVRESAVIEARDVDNIYAVPSAYHAEGLDTEVLAAFGIEPAPLPKLERWTTIEDRVRNPEGEVTIAIVGKYTGLKDAYKSLIEALAHGGIAHKVKVKLDWIESETFEREDPAPFLEHVHGILVPGGFGQRGAEGKIRAAQFARERAVPYFGICFGMQMAVIEAARNLAGIAAANSTEFGETSEPVVGLLTEWLRGNELEKRRANGDLGGTMRLGAYPARLDAESRVAGVYGALDIRERHRHRYEVNTAYKERLEQQGMRFSGMSPDGLLPEIVEHSGHPWFIGVQFHPELKSRPFDPHPLFAAFVGAAMEQSRLV</sequence>